<dbReference type="PANTHER" id="PTHR11875">
    <property type="entry name" value="TESTIS-SPECIFIC Y-ENCODED PROTEIN"/>
    <property type="match status" value="1"/>
</dbReference>
<keyword evidence="3" id="KW-0175">Coiled coil</keyword>
<evidence type="ECO:0000256" key="4">
    <source>
        <dbReference type="SAM" id="MobiDB-lite"/>
    </source>
</evidence>
<comment type="similarity">
    <text evidence="1">Belongs to the nucleosome assembly protein (NAP) family.</text>
</comment>
<dbReference type="InterPro" id="IPR037231">
    <property type="entry name" value="NAP-like_sf"/>
</dbReference>
<proteinExistence type="inferred from homology"/>
<keyword evidence="6" id="KW-1185">Reference proteome</keyword>
<dbReference type="Gene3D" id="3.30.1120.90">
    <property type="entry name" value="Nucleosome assembly protein"/>
    <property type="match status" value="1"/>
</dbReference>
<dbReference type="GO" id="GO:0005634">
    <property type="term" value="C:nucleus"/>
    <property type="evidence" value="ECO:0007669"/>
    <property type="project" value="UniProtKB-ARBA"/>
</dbReference>
<feature type="region of interest" description="Disordered" evidence="4">
    <location>
        <begin position="137"/>
        <end position="156"/>
    </location>
</feature>
<evidence type="ECO:0008006" key="7">
    <source>
        <dbReference type="Google" id="ProtNLM"/>
    </source>
</evidence>
<dbReference type="AlphaFoldDB" id="A0ABD1NIK3"/>
<dbReference type="Gene3D" id="1.20.5.1500">
    <property type="match status" value="1"/>
</dbReference>
<dbReference type="InterPro" id="IPR002164">
    <property type="entry name" value="NAP_family"/>
</dbReference>
<evidence type="ECO:0000313" key="5">
    <source>
        <dbReference type="EMBL" id="KAL2347916.1"/>
    </source>
</evidence>
<dbReference type="GO" id="GO:0042393">
    <property type="term" value="F:histone binding"/>
    <property type="evidence" value="ECO:0007669"/>
    <property type="project" value="UniProtKB-ARBA"/>
</dbReference>
<dbReference type="SUPFAM" id="SSF143113">
    <property type="entry name" value="NAP-like"/>
    <property type="match status" value="1"/>
</dbReference>
<reference evidence="5 6" key="1">
    <citation type="submission" date="2024-08" db="EMBL/GenBank/DDBJ databases">
        <title>Insights into the chromosomal genome structure of Flemingia macrophylla.</title>
        <authorList>
            <person name="Ding Y."/>
            <person name="Zhao Y."/>
            <person name="Bi W."/>
            <person name="Wu M."/>
            <person name="Zhao G."/>
            <person name="Gong Y."/>
            <person name="Li W."/>
            <person name="Zhang P."/>
        </authorList>
    </citation>
    <scope>NUCLEOTIDE SEQUENCE [LARGE SCALE GENOMIC DNA]</scope>
    <source>
        <strain evidence="5">DYQJB</strain>
        <tissue evidence="5">Leaf</tissue>
    </source>
</reference>
<gene>
    <name evidence="5" type="ORF">Fmac_001916</name>
</gene>
<evidence type="ECO:0000256" key="3">
    <source>
        <dbReference type="SAM" id="Coils"/>
    </source>
</evidence>
<name>A0ABD1NIK3_9FABA</name>
<accession>A0ABD1NIK3</accession>
<sequence>MVDNRSKKLKVEENLEEEYIDEELILSFEKFQEVQEELAEINEKQSNEVLKVEQQYHEIRKTIYDKRNQIIKTLPNFWLKAFMSHPVLNDILNHEERENFNPNPYFENEKLTKAFTILEDGTTKITTTPIKWKEGKLTCEQEDDEEDEDTNDEIVGDYQYSPELIHLVLEEERERKNR</sequence>
<feature type="coiled-coil region" evidence="3">
    <location>
        <begin position="35"/>
        <end position="62"/>
    </location>
</feature>
<keyword evidence="2" id="KW-0143">Chaperone</keyword>
<dbReference type="GO" id="GO:0000724">
    <property type="term" value="P:double-strand break repair via homologous recombination"/>
    <property type="evidence" value="ECO:0007669"/>
    <property type="project" value="UniProtKB-ARBA"/>
</dbReference>
<dbReference type="EMBL" id="JBGMDY010000001">
    <property type="protein sequence ID" value="KAL2347916.1"/>
    <property type="molecule type" value="Genomic_DNA"/>
</dbReference>
<comment type="caution">
    <text evidence="5">The sequence shown here is derived from an EMBL/GenBank/DDBJ whole genome shotgun (WGS) entry which is preliminary data.</text>
</comment>
<organism evidence="5 6">
    <name type="scientific">Flemingia macrophylla</name>
    <dbReference type="NCBI Taxonomy" id="520843"/>
    <lineage>
        <taxon>Eukaryota</taxon>
        <taxon>Viridiplantae</taxon>
        <taxon>Streptophyta</taxon>
        <taxon>Embryophyta</taxon>
        <taxon>Tracheophyta</taxon>
        <taxon>Spermatophyta</taxon>
        <taxon>Magnoliopsida</taxon>
        <taxon>eudicotyledons</taxon>
        <taxon>Gunneridae</taxon>
        <taxon>Pentapetalae</taxon>
        <taxon>rosids</taxon>
        <taxon>fabids</taxon>
        <taxon>Fabales</taxon>
        <taxon>Fabaceae</taxon>
        <taxon>Papilionoideae</taxon>
        <taxon>50 kb inversion clade</taxon>
        <taxon>NPAAA clade</taxon>
        <taxon>indigoferoid/millettioid clade</taxon>
        <taxon>Phaseoleae</taxon>
        <taxon>Flemingia</taxon>
    </lineage>
</organism>
<dbReference type="Proteomes" id="UP001603857">
    <property type="component" value="Unassembled WGS sequence"/>
</dbReference>
<evidence type="ECO:0000256" key="1">
    <source>
        <dbReference type="ARBA" id="ARBA00009947"/>
    </source>
</evidence>
<protein>
    <recommendedName>
        <fullName evidence="7">Protein SET</fullName>
    </recommendedName>
</protein>
<feature type="compositionally biased region" description="Acidic residues" evidence="4">
    <location>
        <begin position="140"/>
        <end position="155"/>
    </location>
</feature>
<evidence type="ECO:0000313" key="6">
    <source>
        <dbReference type="Proteomes" id="UP001603857"/>
    </source>
</evidence>
<evidence type="ECO:0000256" key="2">
    <source>
        <dbReference type="ARBA" id="ARBA00023186"/>
    </source>
</evidence>